<dbReference type="Proteomes" id="UP000324800">
    <property type="component" value="Unassembled WGS sequence"/>
</dbReference>
<organism evidence="1 2">
    <name type="scientific">Streblomastix strix</name>
    <dbReference type="NCBI Taxonomy" id="222440"/>
    <lineage>
        <taxon>Eukaryota</taxon>
        <taxon>Metamonada</taxon>
        <taxon>Preaxostyla</taxon>
        <taxon>Oxymonadida</taxon>
        <taxon>Streblomastigidae</taxon>
        <taxon>Streblomastix</taxon>
    </lineage>
</organism>
<comment type="caution">
    <text evidence="1">The sequence shown here is derived from an EMBL/GenBank/DDBJ whole genome shotgun (WGS) entry which is preliminary data.</text>
</comment>
<reference evidence="1 2" key="1">
    <citation type="submission" date="2019-03" db="EMBL/GenBank/DDBJ databases">
        <title>Single cell metagenomics reveals metabolic interactions within the superorganism composed of flagellate Streblomastix strix and complex community of Bacteroidetes bacteria on its surface.</title>
        <authorList>
            <person name="Treitli S.C."/>
            <person name="Kolisko M."/>
            <person name="Husnik F."/>
            <person name="Keeling P."/>
            <person name="Hampl V."/>
        </authorList>
    </citation>
    <scope>NUCLEOTIDE SEQUENCE [LARGE SCALE GENOMIC DNA]</scope>
    <source>
        <strain evidence="1">ST1C</strain>
    </source>
</reference>
<evidence type="ECO:0000313" key="2">
    <source>
        <dbReference type="Proteomes" id="UP000324800"/>
    </source>
</evidence>
<name>A0A5J4S1M8_9EUKA</name>
<proteinExistence type="predicted"/>
<evidence type="ECO:0000313" key="1">
    <source>
        <dbReference type="EMBL" id="KAA6339668.1"/>
    </source>
</evidence>
<dbReference type="EMBL" id="SNRW01041050">
    <property type="protein sequence ID" value="KAA6339668.1"/>
    <property type="molecule type" value="Genomic_DNA"/>
</dbReference>
<feature type="non-terminal residue" evidence="1">
    <location>
        <position position="1"/>
    </location>
</feature>
<accession>A0A5J4S1M8</accession>
<dbReference type="AlphaFoldDB" id="A0A5J4S1M8"/>
<sequence>EQAGVEEQKIRKILLDKYEKKDE</sequence>
<gene>
    <name evidence="1" type="ORF">EZS28_052594</name>
</gene>
<protein>
    <submittedName>
        <fullName evidence="1">Uncharacterized protein</fullName>
    </submittedName>
</protein>